<dbReference type="STRING" id="1129374.AJE_04781"/>
<keyword evidence="2" id="KW-1185">Reference proteome</keyword>
<dbReference type="eggNOG" id="ENOG502Z95A">
    <property type="taxonomic scope" value="Bacteria"/>
</dbReference>
<sequence>MRASQLLLQLFRQPELALTLSADSWVQLIRLLRQQQQLARYAYLFRQAGVFTQLPQYARHHLRNAEIIADKQYRQVSAEAAELTQLLAPLQVKPVFLKGAAYALQQGLPAGIGRTFSDLDILVPKEKITAVEQRLSVFGFLPEPVSAYDQHYYRKWTHEIPPLRHHSRGTILDIHHNLIPPISGRAPDIRRFWQQLNLTADGYQVLSLPAMTLHSLIHLFFNEDFKKGFRDLTDLHLLFAGFSEQDWEQLLQLAEQTGFMFELMLACRYTSYLLATPIPAWVMQQTEQYQPSKLRLRLLDFIFLRLLSPQHTLLNTYLDQLAALLALIRGHWLKMPPQILFGHLSVKAFCAVRDALFGKHQFSPKRPG</sequence>
<reference evidence="1 2" key="1">
    <citation type="journal article" date="2012" name="J. Bacteriol.">
        <title>Genome Sequence of Extracellular-Protease-Producing Alishewanella jeotgali Isolated from Traditional Korean Fermented Seafood.</title>
        <authorList>
            <person name="Jung J."/>
            <person name="Chun J."/>
            <person name="Park W."/>
        </authorList>
    </citation>
    <scope>NUCLEOTIDE SEQUENCE [LARGE SCALE GENOMIC DNA]</scope>
    <source>
        <strain evidence="1 2">KCTC 22429</strain>
    </source>
</reference>
<dbReference type="PATRIC" id="fig|1129374.4.peg.959"/>
<dbReference type="Proteomes" id="UP000012046">
    <property type="component" value="Unassembled WGS sequence"/>
</dbReference>
<evidence type="ECO:0000313" key="1">
    <source>
        <dbReference type="EMBL" id="EHR41675.1"/>
    </source>
</evidence>
<proteinExistence type="predicted"/>
<name>H3ZC83_9ALTE</name>
<accession>H3ZC83</accession>
<dbReference type="EMBL" id="AHTH01000010">
    <property type="protein sequence ID" value="EHR41675.1"/>
    <property type="molecule type" value="Genomic_DNA"/>
</dbReference>
<protein>
    <recommendedName>
        <fullName evidence="3">Nucleotidyltransferase family protein</fullName>
    </recommendedName>
</protein>
<dbReference type="RefSeq" id="WP_008949912.1">
    <property type="nucleotide sequence ID" value="NZ_AHTH01000010.1"/>
</dbReference>
<gene>
    <name evidence="1" type="ORF">AJE_04781</name>
</gene>
<comment type="caution">
    <text evidence="1">The sequence shown here is derived from an EMBL/GenBank/DDBJ whole genome shotgun (WGS) entry which is preliminary data.</text>
</comment>
<organism evidence="1 2">
    <name type="scientific">Alishewanella jeotgali KCTC 22429</name>
    <dbReference type="NCBI Taxonomy" id="1129374"/>
    <lineage>
        <taxon>Bacteria</taxon>
        <taxon>Pseudomonadati</taxon>
        <taxon>Pseudomonadota</taxon>
        <taxon>Gammaproteobacteria</taxon>
        <taxon>Alteromonadales</taxon>
        <taxon>Alteromonadaceae</taxon>
        <taxon>Alishewanella</taxon>
    </lineage>
</organism>
<dbReference type="Pfam" id="PF14907">
    <property type="entry name" value="NTP_transf_5"/>
    <property type="match status" value="1"/>
</dbReference>
<evidence type="ECO:0008006" key="3">
    <source>
        <dbReference type="Google" id="ProtNLM"/>
    </source>
</evidence>
<dbReference type="AlphaFoldDB" id="H3ZC83"/>
<evidence type="ECO:0000313" key="2">
    <source>
        <dbReference type="Proteomes" id="UP000012046"/>
    </source>
</evidence>
<dbReference type="InterPro" id="IPR039498">
    <property type="entry name" value="NTP_transf_5"/>
</dbReference>